<evidence type="ECO:0000313" key="2">
    <source>
        <dbReference type="EMBL" id="CAF1086378.1"/>
    </source>
</evidence>
<dbReference type="OrthoDB" id="9994690at2759"/>
<dbReference type="EMBL" id="CAJNOV010002013">
    <property type="protein sequence ID" value="CAF1086378.1"/>
    <property type="molecule type" value="Genomic_DNA"/>
</dbReference>
<evidence type="ECO:0000313" key="5">
    <source>
        <dbReference type="Proteomes" id="UP000663834"/>
    </source>
</evidence>
<dbReference type="EMBL" id="CAJNOW010017052">
    <property type="protein sequence ID" value="CAF1654240.1"/>
    <property type="molecule type" value="Genomic_DNA"/>
</dbReference>
<reference evidence="3" key="1">
    <citation type="submission" date="2021-02" db="EMBL/GenBank/DDBJ databases">
        <authorList>
            <person name="Nowell W R."/>
        </authorList>
    </citation>
    <scope>NUCLEOTIDE SEQUENCE</scope>
</reference>
<feature type="signal peptide" evidence="1">
    <location>
        <begin position="1"/>
        <end position="20"/>
    </location>
</feature>
<dbReference type="Proteomes" id="UP000663824">
    <property type="component" value="Unassembled WGS sequence"/>
</dbReference>
<comment type="caution">
    <text evidence="3">The sequence shown here is derived from an EMBL/GenBank/DDBJ whole genome shotgun (WGS) entry which is preliminary data.</text>
</comment>
<gene>
    <name evidence="2" type="ORF">CJN711_LOCUS6451</name>
    <name evidence="3" type="ORF">KQP761_LOCUS30603</name>
    <name evidence="4" type="ORF">MBJ925_LOCUS3221</name>
</gene>
<evidence type="ECO:0000313" key="3">
    <source>
        <dbReference type="EMBL" id="CAF1654240.1"/>
    </source>
</evidence>
<sequence>MNIVFIILSFITTYIGVVVCNNVTEISAERVSNYCYYCSSCPRPFNLPSPYVTTVPSNTGWCAMMSATNSPDGVYTRGVAQPGLCFSNGCSWKTVAGRRTWVCCCNQDLCNSYVPLTCYYCSTCPRPFRSSSTYVTRVSSNTGWCAKMSSSSLPDGISTRGIAQPGLCFSNGCSWRTVAGRSTWSNKQDKTIWNGTWYGSLTNYPMRLEFSSVNVLMEIGPYPTSDNMCTLWRTTYSQDEKILSIKDYRLCRGHGDDDVFIDEGNDIKLETRWIGDLLITPFKYDNLFLISITQLDEDILKEEIIMIDDKPAINGVLSLHTRAIQRLEMKRLQSVN</sequence>
<protein>
    <submittedName>
        <fullName evidence="3">Uncharacterized protein</fullName>
    </submittedName>
</protein>
<feature type="chain" id="PRO_5036412822" evidence="1">
    <location>
        <begin position="21"/>
        <end position="336"/>
    </location>
</feature>
<dbReference type="AlphaFoldDB" id="A0A816EUW2"/>
<name>A0A816EUW2_9BILA</name>
<dbReference type="EMBL" id="CAJNRE010000294">
    <property type="protein sequence ID" value="CAF1925159.1"/>
    <property type="molecule type" value="Genomic_DNA"/>
</dbReference>
<dbReference type="Proteomes" id="UP000663855">
    <property type="component" value="Unassembled WGS sequence"/>
</dbReference>
<dbReference type="Proteomes" id="UP000663834">
    <property type="component" value="Unassembled WGS sequence"/>
</dbReference>
<proteinExistence type="predicted"/>
<accession>A0A816EUW2</accession>
<evidence type="ECO:0000256" key="1">
    <source>
        <dbReference type="SAM" id="SignalP"/>
    </source>
</evidence>
<organism evidence="3 5">
    <name type="scientific">Rotaria magnacalcarata</name>
    <dbReference type="NCBI Taxonomy" id="392030"/>
    <lineage>
        <taxon>Eukaryota</taxon>
        <taxon>Metazoa</taxon>
        <taxon>Spiralia</taxon>
        <taxon>Gnathifera</taxon>
        <taxon>Rotifera</taxon>
        <taxon>Eurotatoria</taxon>
        <taxon>Bdelloidea</taxon>
        <taxon>Philodinida</taxon>
        <taxon>Philodinidae</taxon>
        <taxon>Rotaria</taxon>
    </lineage>
</organism>
<evidence type="ECO:0000313" key="4">
    <source>
        <dbReference type="EMBL" id="CAF1925159.1"/>
    </source>
</evidence>
<keyword evidence="1" id="KW-0732">Signal</keyword>